<name>A0ACB6R5R0_9PLEO</name>
<sequence>MNTDDTVTPLSENVSPTTLVTERSFNGTHTRDRSISNLSAVSIPNTFVSRSRAVSEATLAPSTSAGASNHSVVSETSPFTLDSQRNGDALKPDPGSEKDFAVLNNKFAFSPGQLNKLLNPKSLPAFIALGGLTGLETGLRTNVDTGLSLEETELPGSVSFEEVTKQYKKLGRTDTKGFPHPVNVRHVDITDFGPASVGSHSGETFYDRKRVYSTNALPAKKPISFWTLMWQAYYRENILILLTVAAVISLALGLYETFGVDHGLNAPPSVDWIEGCAICVSIVVVVLVGALNDYQKERAFVKLNAKKEDRAVKVIRSGKSFTISVYDILVGDVLHMEPGDLTPGDGIFISGHNVKCDESSATGESDQLRKTGGEQVLRLLERGHSESKDLDPFIISGSKVLEGVGTYLVTSVGINSSYGKILMAMRQDMEPTPLQKKLDGLAGAIAKLASAASFFLLLVLLFRFIGTFPRSPLTPTEKASKFMDILIVSITIIVVAVPEGLPLAITLSLAFATTQMVKMNNLVRILKSCETMGNATTVCSDKTGTLTQNKMTVVSGTFGEDSFNDKNPGSTENRSLQFAERLTSQQKLLLVESIAINSTAFEGDGGEFGFVGSKTETALLGFAKSVLGMESLAQKRTNAQMVQMFPFDSARKCMGAVQKLPDGTFRLLVKGAPEILLSYSSKIALATGNIRMDSSQTNRIATAIESYAKQSLRTIALIYKDFAQWPPRGIENPDDPTLAVNLGALLNGMTFIGVVGIQDPIRPGVPEAVKKCKHAGVVVRMVTGDNVVTAKSIAADCGIYTDGIVMEGPEFRKLSDAHLDATLPRLQVLARSSPEDKRILVTRLRKLGGIVAVTGDGTNDGPALKAADIGFSMGIAGTEVAKEASAIILMDDNFASILTALMWGRAVNDAVQKFLQFQITVNITAMIVAFISAVEDPEMRSVLTAVQLLWINLFMDSLAALSLSTDAPTDEILDRPPTPRSASIISITMWKMIIGQAIFQVTSTFILHFAGPKFLSYTEAEMRSIIFNMFVWLQIFNQYNNRRLDNNFNIFANIHKNYFFISLNVVMVGSQVVIVYFGSTAFGIVALNGPQWGISIVVSILCIPWGVCLRLFPDRWFEVAANFVGRPFMVVYKSLSRWTHCVIRKLRPKNELSEEIEVAESGDRDL</sequence>
<dbReference type="Proteomes" id="UP000799755">
    <property type="component" value="Unassembled WGS sequence"/>
</dbReference>
<gene>
    <name evidence="1" type="ORF">BDR25DRAFT_216843</name>
</gene>
<proteinExistence type="predicted"/>
<dbReference type="EMBL" id="MU003499">
    <property type="protein sequence ID" value="KAF2473632.1"/>
    <property type="molecule type" value="Genomic_DNA"/>
</dbReference>
<protein>
    <submittedName>
        <fullName evidence="1">Calcium-translocating P-type ATPase</fullName>
    </submittedName>
</protein>
<reference evidence="1" key="1">
    <citation type="journal article" date="2020" name="Stud. Mycol.">
        <title>101 Dothideomycetes genomes: a test case for predicting lifestyles and emergence of pathogens.</title>
        <authorList>
            <person name="Haridas S."/>
            <person name="Albert R."/>
            <person name="Binder M."/>
            <person name="Bloem J."/>
            <person name="Labutti K."/>
            <person name="Salamov A."/>
            <person name="Andreopoulos B."/>
            <person name="Baker S."/>
            <person name="Barry K."/>
            <person name="Bills G."/>
            <person name="Bluhm B."/>
            <person name="Cannon C."/>
            <person name="Castanera R."/>
            <person name="Culley D."/>
            <person name="Daum C."/>
            <person name="Ezra D."/>
            <person name="Gonzalez J."/>
            <person name="Henrissat B."/>
            <person name="Kuo A."/>
            <person name="Liang C."/>
            <person name="Lipzen A."/>
            <person name="Lutzoni F."/>
            <person name="Magnuson J."/>
            <person name="Mondo S."/>
            <person name="Nolan M."/>
            <person name="Ohm R."/>
            <person name="Pangilinan J."/>
            <person name="Park H.-J."/>
            <person name="Ramirez L."/>
            <person name="Alfaro M."/>
            <person name="Sun H."/>
            <person name="Tritt A."/>
            <person name="Yoshinaga Y."/>
            <person name="Zwiers L.-H."/>
            <person name="Turgeon B."/>
            <person name="Goodwin S."/>
            <person name="Spatafora J."/>
            <person name="Crous P."/>
            <person name="Grigoriev I."/>
        </authorList>
    </citation>
    <scope>NUCLEOTIDE SEQUENCE</scope>
    <source>
        <strain evidence="1">ATCC 200398</strain>
    </source>
</reference>
<keyword evidence="2" id="KW-1185">Reference proteome</keyword>
<accession>A0ACB6R5R0</accession>
<evidence type="ECO:0000313" key="1">
    <source>
        <dbReference type="EMBL" id="KAF2473632.1"/>
    </source>
</evidence>
<comment type="caution">
    <text evidence="1">The sequence shown here is derived from an EMBL/GenBank/DDBJ whole genome shotgun (WGS) entry which is preliminary data.</text>
</comment>
<organism evidence="1 2">
    <name type="scientific">Lindgomyces ingoldianus</name>
    <dbReference type="NCBI Taxonomy" id="673940"/>
    <lineage>
        <taxon>Eukaryota</taxon>
        <taxon>Fungi</taxon>
        <taxon>Dikarya</taxon>
        <taxon>Ascomycota</taxon>
        <taxon>Pezizomycotina</taxon>
        <taxon>Dothideomycetes</taxon>
        <taxon>Pleosporomycetidae</taxon>
        <taxon>Pleosporales</taxon>
        <taxon>Lindgomycetaceae</taxon>
        <taxon>Lindgomyces</taxon>
    </lineage>
</organism>
<evidence type="ECO:0000313" key="2">
    <source>
        <dbReference type="Proteomes" id="UP000799755"/>
    </source>
</evidence>